<sequence length="834" mass="92085">MTNIIDSLFLEIGIKDKLSSDGAKIIAFLERFEKELFGLQNTVEETQDTFDEMQDKVGKTVEPLKKVEKELKNNEKQIKKNNTQAKSLLEVLTKTGKQLGAIGTIFASTTALKRLAMQSADVNVGLNNLSKNIGVAYDSLVNWSGAAEMAGGSANGMLSTIKGLSSGLTRFAVMGDDSIIKFFTTLDIMPFETNGKIKDLNALLLELADRFSVMETTKAFSIAQSMGIDEDTFNLLKQGRNEVQKFLLQQSSMYRSKQKDIEVSRRLVKSTKTINQQFEAMKLMIGNAAAPALLTISEIIEKLFNFLMKHEGLIQGFFLSLSGILTTVLIPTLWRATAATFAFIAPYSTMILVILGLAAAFGLLFDDYQTWAEGGDSLFNWGVFIGYINGTEFSLKNLGKAFNRLKEYYTDWEKKVENGKAWLTAKGFIEDNKITVESLINGFSNLAQEIYISVLPALGKIGDIVNALKEGRFSDAFAIANEAIYSTAKWAQNKINPFYSLFELKSDKNFYTVAKSVKWMNGKLNPFYIEGLKPFIDDLTGHDPNSPNSLTQMDIYNREGATGKPRTIKSGFTGFGADIDSYIKEAAEMWNVDEKTLRGLIKMESGWTGKDSPTGAIGVGQFTTRTWNELANSADGKRIGMQLVTEENKGTSNDPRRNNRVNTLATALYVRNNRKQLLNAGIEITPANIYMAHNIGASGLRKALSGNADSSLIDIMRKNGMKEGMTPAEFLTYQKGRFQTHYDMANNVNNVAPVPEINRNNYAISAAMRATEFVNNAMGYSGPQNIQHNRHTEVVINGGLNVQSSASTISGTSKDAVNAIQQHIDVMAFNNGLH</sequence>
<keyword evidence="2" id="KW-0472">Membrane</keyword>
<dbReference type="Pfam" id="PF01464">
    <property type="entry name" value="SLT"/>
    <property type="match status" value="1"/>
</dbReference>
<keyword evidence="5" id="KW-1185">Reference proteome</keyword>
<dbReference type="SUPFAM" id="SSF53955">
    <property type="entry name" value="Lysozyme-like"/>
    <property type="match status" value="1"/>
</dbReference>
<feature type="coiled-coil region" evidence="1">
    <location>
        <begin position="29"/>
        <end position="84"/>
    </location>
</feature>
<dbReference type="OrthoDB" id="5671547at2"/>
<protein>
    <submittedName>
        <fullName evidence="4">Transglycosylase-like protein with SLT domain</fullName>
    </submittedName>
</protein>
<keyword evidence="1" id="KW-0175">Coiled coil</keyword>
<feature type="domain" description="Transglycosylase SLT" evidence="3">
    <location>
        <begin position="582"/>
        <end position="708"/>
    </location>
</feature>
<keyword evidence="2" id="KW-0812">Transmembrane</keyword>
<name>A0A4R1FRF5_9PAST</name>
<gene>
    <name evidence="4" type="ORF">EV694_1693</name>
</gene>
<evidence type="ECO:0000313" key="4">
    <source>
        <dbReference type="EMBL" id="TCJ96142.1"/>
    </source>
</evidence>
<organism evidence="4 5">
    <name type="scientific">Volucribacter psittacicida</name>
    <dbReference type="NCBI Taxonomy" id="203482"/>
    <lineage>
        <taxon>Bacteria</taxon>
        <taxon>Pseudomonadati</taxon>
        <taxon>Pseudomonadota</taxon>
        <taxon>Gammaproteobacteria</taxon>
        <taxon>Pasteurellales</taxon>
        <taxon>Pasteurellaceae</taxon>
        <taxon>Volucribacter</taxon>
    </lineage>
</organism>
<dbReference type="InterPro" id="IPR023346">
    <property type="entry name" value="Lysozyme-like_dom_sf"/>
</dbReference>
<dbReference type="RefSeq" id="WP_132691420.1">
    <property type="nucleotide sequence ID" value="NZ_SMFT01000004.1"/>
</dbReference>
<accession>A0A4R1FRF5</accession>
<feature type="transmembrane region" description="Helical" evidence="2">
    <location>
        <begin position="340"/>
        <end position="365"/>
    </location>
</feature>
<reference evidence="4 5" key="1">
    <citation type="submission" date="2019-03" db="EMBL/GenBank/DDBJ databases">
        <title>Genomic Encyclopedia of Type Strains, Phase IV (KMG-IV): sequencing the most valuable type-strain genomes for metagenomic binning, comparative biology and taxonomic classification.</title>
        <authorList>
            <person name="Goeker M."/>
        </authorList>
    </citation>
    <scope>NUCLEOTIDE SEQUENCE [LARGE SCALE GENOMIC DNA]</scope>
    <source>
        <strain evidence="4 5">DSM 15534</strain>
    </source>
</reference>
<proteinExistence type="predicted"/>
<comment type="caution">
    <text evidence="4">The sequence shown here is derived from an EMBL/GenBank/DDBJ whole genome shotgun (WGS) entry which is preliminary data.</text>
</comment>
<dbReference type="EMBL" id="SMFT01000004">
    <property type="protein sequence ID" value="TCJ96142.1"/>
    <property type="molecule type" value="Genomic_DNA"/>
</dbReference>
<dbReference type="InterPro" id="IPR008258">
    <property type="entry name" value="Transglycosylase_SLT_dom_1"/>
</dbReference>
<feature type="transmembrane region" description="Helical" evidence="2">
    <location>
        <begin position="312"/>
        <end position="334"/>
    </location>
</feature>
<dbReference type="Gene3D" id="1.10.530.10">
    <property type="match status" value="1"/>
</dbReference>
<dbReference type="AlphaFoldDB" id="A0A4R1FRF5"/>
<dbReference type="Proteomes" id="UP000294702">
    <property type="component" value="Unassembled WGS sequence"/>
</dbReference>
<keyword evidence="2" id="KW-1133">Transmembrane helix</keyword>
<evidence type="ECO:0000313" key="5">
    <source>
        <dbReference type="Proteomes" id="UP000294702"/>
    </source>
</evidence>
<evidence type="ECO:0000259" key="3">
    <source>
        <dbReference type="Pfam" id="PF01464"/>
    </source>
</evidence>
<evidence type="ECO:0000256" key="2">
    <source>
        <dbReference type="SAM" id="Phobius"/>
    </source>
</evidence>
<evidence type="ECO:0000256" key="1">
    <source>
        <dbReference type="SAM" id="Coils"/>
    </source>
</evidence>